<keyword evidence="1" id="KW-0472">Membrane</keyword>
<feature type="transmembrane region" description="Helical" evidence="1">
    <location>
        <begin position="32"/>
        <end position="50"/>
    </location>
</feature>
<proteinExistence type="predicted"/>
<keyword evidence="3" id="KW-1185">Reference proteome</keyword>
<dbReference type="RefSeq" id="WP_142767284.1">
    <property type="nucleotide sequence ID" value="NZ_CP041356.1"/>
</dbReference>
<feature type="transmembrane region" description="Helical" evidence="1">
    <location>
        <begin position="5"/>
        <end position="26"/>
    </location>
</feature>
<keyword evidence="1" id="KW-1133">Transmembrane helix</keyword>
<keyword evidence="1" id="KW-0812">Transmembrane</keyword>
<evidence type="ECO:0000256" key="1">
    <source>
        <dbReference type="SAM" id="Phobius"/>
    </source>
</evidence>
<protein>
    <submittedName>
        <fullName evidence="2">Uncharacterized protein</fullName>
    </submittedName>
</protein>
<feature type="transmembrane region" description="Helical" evidence="1">
    <location>
        <begin position="103"/>
        <end position="124"/>
    </location>
</feature>
<evidence type="ECO:0000313" key="2">
    <source>
        <dbReference type="EMBL" id="QDK71743.1"/>
    </source>
</evidence>
<reference evidence="2 3" key="1">
    <citation type="submission" date="2019-07" db="EMBL/GenBank/DDBJ databases">
        <title>Genome sequencing of KACC 19320.</title>
        <authorList>
            <person name="Heo J."/>
            <person name="Kim S.-J."/>
            <person name="Kim J.-S."/>
            <person name="Hong S.-B."/>
            <person name="Kwon S.-W."/>
        </authorList>
    </citation>
    <scope>NUCLEOTIDE SEQUENCE [LARGE SCALE GENOMIC DNA]</scope>
    <source>
        <strain evidence="2 3">KACC 19320</strain>
    </source>
</reference>
<gene>
    <name evidence="2" type="ORF">FLP15_11885</name>
</gene>
<feature type="transmembrane region" description="Helical" evidence="1">
    <location>
        <begin position="70"/>
        <end position="91"/>
    </location>
</feature>
<name>A0A514ZAY0_9LACT</name>
<dbReference type="EMBL" id="CP041356">
    <property type="protein sequence ID" value="QDK71743.1"/>
    <property type="molecule type" value="Genomic_DNA"/>
</dbReference>
<organism evidence="2 3">
    <name type="scientific">Lactococcus protaetiae</name>
    <dbReference type="NCBI Taxonomy" id="2592653"/>
    <lineage>
        <taxon>Bacteria</taxon>
        <taxon>Bacillati</taxon>
        <taxon>Bacillota</taxon>
        <taxon>Bacilli</taxon>
        <taxon>Lactobacillales</taxon>
        <taxon>Streptococcaceae</taxon>
        <taxon>Lactococcus</taxon>
    </lineage>
</organism>
<dbReference type="OrthoDB" id="2242530at2"/>
<dbReference type="Proteomes" id="UP000315128">
    <property type="component" value="Chromosome"/>
</dbReference>
<dbReference type="KEGG" id="lack:FLP15_11885"/>
<accession>A0A514ZAY0</accession>
<evidence type="ECO:0000313" key="3">
    <source>
        <dbReference type="Proteomes" id="UP000315128"/>
    </source>
</evidence>
<sequence>MNKILWLIFIPTLIFGGILTIVGFIFEAQHFYWIQNFEMIYLFSTLLLAFASFRIWQTRTTFKQVKELKVLFYLLAIIFAADVTNTSIYLFEGHGVFLENSQLAPAGAALLASMLLLLLAVVSLQRQIKLSKVKA</sequence>
<dbReference type="AlphaFoldDB" id="A0A514ZAY0"/>